<feature type="domain" description="Peptidase M16 C-terminal" evidence="3">
    <location>
        <begin position="170"/>
        <end position="354"/>
    </location>
</feature>
<dbReference type="InterPro" id="IPR050361">
    <property type="entry name" value="MPP/UQCRC_Complex"/>
</dbReference>
<evidence type="ECO:0000259" key="3">
    <source>
        <dbReference type="Pfam" id="PF05193"/>
    </source>
</evidence>
<dbReference type="Pfam" id="PF00675">
    <property type="entry name" value="Peptidase_M16"/>
    <property type="match status" value="1"/>
</dbReference>
<dbReference type="PANTHER" id="PTHR11851:SF49">
    <property type="entry name" value="MITOCHONDRIAL-PROCESSING PEPTIDASE SUBUNIT ALPHA"/>
    <property type="match status" value="1"/>
</dbReference>
<dbReference type="GO" id="GO:0046872">
    <property type="term" value="F:metal ion binding"/>
    <property type="evidence" value="ECO:0007669"/>
    <property type="project" value="InterPro"/>
</dbReference>
<reference evidence="4" key="1">
    <citation type="journal article" date="2020" name="Nature">
        <title>Giant virus diversity and host interactions through global metagenomics.</title>
        <authorList>
            <person name="Schulz F."/>
            <person name="Roux S."/>
            <person name="Paez-Espino D."/>
            <person name="Jungbluth S."/>
            <person name="Walsh D.A."/>
            <person name="Denef V.J."/>
            <person name="McMahon K.D."/>
            <person name="Konstantinidis K.T."/>
            <person name="Eloe-Fadrosh E.A."/>
            <person name="Kyrpides N.C."/>
            <person name="Woyke T."/>
        </authorList>
    </citation>
    <scope>NUCLEOTIDE SEQUENCE</scope>
    <source>
        <strain evidence="4">GVMAG-M-3300023184-168</strain>
    </source>
</reference>
<sequence length="444" mass="51626">MSINLKKYPNDFQIVYEKSLNNLTLTSLFLICDIGPVYEYDKIRGASHFVEHMCFKGSKRIPRSKDIFLEYSKIGAYFNAYTCKRYTCYTVKCQSNYIFHCLDILSDMLMNSLFNKKEYEKEEKVVIEENNNNNNDPDSIIDNEIERMLYKGSSYEFPIDSLEYHTSRTLNYNDVVDFYKTFYHPNNMILSVVSDLPFHDICKITEKTLFTKNIRSKIPAIIPVINHGLVSQTRPEYKLIEKRGIKNVHLNIGFRTCGKRSPDKFVLNLLSNIMGNGLTGRLMMLLRDRKGLVYGAYTSTDYNEYSGNFTFYTKTKRLNFLKHGKKDGVLPLMVSIIHDMINKGITKEELEIAKGSFKGNSIIRLQDIVTQTKYNGEYVLMGDVEKGKIVSYKDIYEKYIHGISLEDIHRIIKLYFSSKNMCVCILSEKLPSLEIIQKEFETIV</sequence>
<feature type="domain" description="Peptidase M16 N-terminal" evidence="2">
    <location>
        <begin position="27"/>
        <end position="154"/>
    </location>
</feature>
<dbReference type="InterPro" id="IPR001431">
    <property type="entry name" value="Pept_M16_Zn_BS"/>
</dbReference>
<organism evidence="4">
    <name type="scientific">viral metagenome</name>
    <dbReference type="NCBI Taxonomy" id="1070528"/>
    <lineage>
        <taxon>unclassified sequences</taxon>
        <taxon>metagenomes</taxon>
        <taxon>organismal metagenomes</taxon>
    </lineage>
</organism>
<name>A0A6C0HV36_9ZZZZ</name>
<dbReference type="Pfam" id="PF05193">
    <property type="entry name" value="Peptidase_M16_C"/>
    <property type="match status" value="1"/>
</dbReference>
<dbReference type="EMBL" id="MN740011">
    <property type="protein sequence ID" value="QHT83723.1"/>
    <property type="molecule type" value="Genomic_DNA"/>
</dbReference>
<protein>
    <recommendedName>
        <fullName evidence="5">Peptidase M16 N-terminal domain-containing protein</fullName>
    </recommendedName>
</protein>
<dbReference type="InterPro" id="IPR011765">
    <property type="entry name" value="Pept_M16_N"/>
</dbReference>
<accession>A0A6C0HV36</accession>
<proteinExistence type="inferred from homology"/>
<evidence type="ECO:0000259" key="2">
    <source>
        <dbReference type="Pfam" id="PF00675"/>
    </source>
</evidence>
<comment type="similarity">
    <text evidence="1">Belongs to the peptidase M16 family.</text>
</comment>
<dbReference type="Gene3D" id="3.30.830.10">
    <property type="entry name" value="Metalloenzyme, LuxS/M16 peptidase-like"/>
    <property type="match status" value="2"/>
</dbReference>
<dbReference type="SUPFAM" id="SSF63411">
    <property type="entry name" value="LuxS/MPP-like metallohydrolase"/>
    <property type="match status" value="2"/>
</dbReference>
<dbReference type="InterPro" id="IPR011249">
    <property type="entry name" value="Metalloenz_LuxS/M16"/>
</dbReference>
<evidence type="ECO:0000256" key="1">
    <source>
        <dbReference type="ARBA" id="ARBA00007261"/>
    </source>
</evidence>
<dbReference type="AlphaFoldDB" id="A0A6C0HV36"/>
<evidence type="ECO:0000313" key="4">
    <source>
        <dbReference type="EMBL" id="QHT83723.1"/>
    </source>
</evidence>
<dbReference type="InterPro" id="IPR007863">
    <property type="entry name" value="Peptidase_M16_C"/>
</dbReference>
<dbReference type="GO" id="GO:0004222">
    <property type="term" value="F:metalloendopeptidase activity"/>
    <property type="evidence" value="ECO:0007669"/>
    <property type="project" value="InterPro"/>
</dbReference>
<dbReference type="GO" id="GO:0006508">
    <property type="term" value="P:proteolysis"/>
    <property type="evidence" value="ECO:0007669"/>
    <property type="project" value="InterPro"/>
</dbReference>
<dbReference type="PROSITE" id="PS00143">
    <property type="entry name" value="INSULINASE"/>
    <property type="match status" value="1"/>
</dbReference>
<dbReference type="PANTHER" id="PTHR11851">
    <property type="entry name" value="METALLOPROTEASE"/>
    <property type="match status" value="1"/>
</dbReference>
<evidence type="ECO:0008006" key="5">
    <source>
        <dbReference type="Google" id="ProtNLM"/>
    </source>
</evidence>